<dbReference type="Pfam" id="PF16947">
    <property type="entry name" value="Ferredoxin_N"/>
    <property type="match status" value="1"/>
</dbReference>
<evidence type="ECO:0000259" key="6">
    <source>
        <dbReference type="PROSITE" id="PS51379"/>
    </source>
</evidence>
<dbReference type="PANTHER" id="PTHR43177:SF3">
    <property type="entry name" value="PROTEIN NRFC HOMOLOG"/>
    <property type="match status" value="1"/>
</dbReference>
<name>A0A343TKU6_9EURY</name>
<proteinExistence type="predicted"/>
<keyword evidence="8" id="KW-1185">Reference proteome</keyword>
<dbReference type="RefSeq" id="WP_119818769.1">
    <property type="nucleotide sequence ID" value="NZ_CP025066.1"/>
</dbReference>
<evidence type="ECO:0000256" key="4">
    <source>
        <dbReference type="ARBA" id="ARBA00023014"/>
    </source>
</evidence>
<protein>
    <submittedName>
        <fullName evidence="7">Fe-S-cluster-containing hydrogenase subunit</fullName>
    </submittedName>
</protein>
<evidence type="ECO:0000256" key="3">
    <source>
        <dbReference type="ARBA" id="ARBA00023004"/>
    </source>
</evidence>
<dbReference type="GO" id="GO:0046872">
    <property type="term" value="F:metal ion binding"/>
    <property type="evidence" value="ECO:0007669"/>
    <property type="project" value="UniProtKB-KW"/>
</dbReference>
<dbReference type="Pfam" id="PF13247">
    <property type="entry name" value="Fer4_11"/>
    <property type="match status" value="1"/>
</dbReference>
<dbReference type="InterPro" id="IPR006311">
    <property type="entry name" value="TAT_signal"/>
</dbReference>
<dbReference type="Gene3D" id="3.30.70.20">
    <property type="match status" value="2"/>
</dbReference>
<keyword evidence="3" id="KW-0408">Iron</keyword>
<dbReference type="PROSITE" id="PS51379">
    <property type="entry name" value="4FE4S_FER_2"/>
    <property type="match status" value="2"/>
</dbReference>
<dbReference type="EMBL" id="CP025066">
    <property type="protein sequence ID" value="AUX09718.1"/>
    <property type="molecule type" value="Genomic_DNA"/>
</dbReference>
<dbReference type="InterPro" id="IPR031604">
    <property type="entry name" value="Ferredoxin_N"/>
</dbReference>
<dbReference type="PROSITE" id="PS51318">
    <property type="entry name" value="TAT"/>
    <property type="match status" value="1"/>
</dbReference>
<keyword evidence="4" id="KW-0411">Iron-sulfur</keyword>
<evidence type="ECO:0000256" key="2">
    <source>
        <dbReference type="ARBA" id="ARBA00022723"/>
    </source>
</evidence>
<dbReference type="InterPro" id="IPR017900">
    <property type="entry name" value="4Fe4S_Fe_S_CS"/>
</dbReference>
<dbReference type="PROSITE" id="PS00198">
    <property type="entry name" value="4FE4S_FER_1"/>
    <property type="match status" value="1"/>
</dbReference>
<organism evidence="7 8">
    <name type="scientific">Halalkaliarchaeum desulfuricum</name>
    <dbReference type="NCBI Taxonomy" id="2055893"/>
    <lineage>
        <taxon>Archaea</taxon>
        <taxon>Methanobacteriati</taxon>
        <taxon>Methanobacteriota</taxon>
        <taxon>Stenosarchaea group</taxon>
        <taxon>Halobacteria</taxon>
        <taxon>Halobacteriales</taxon>
        <taxon>Haloferacaceae</taxon>
        <taxon>Halalkaliarchaeum</taxon>
    </lineage>
</organism>
<feature type="domain" description="4Fe-4S ferredoxin-type" evidence="6">
    <location>
        <begin position="209"/>
        <end position="238"/>
    </location>
</feature>
<feature type="compositionally biased region" description="Basic and acidic residues" evidence="5">
    <location>
        <begin position="57"/>
        <end position="74"/>
    </location>
</feature>
<dbReference type="CDD" id="cd10551">
    <property type="entry name" value="PsrB"/>
    <property type="match status" value="1"/>
</dbReference>
<dbReference type="KEGG" id="hdf:AArcSl_2093"/>
<evidence type="ECO:0000313" key="8">
    <source>
        <dbReference type="Proteomes" id="UP000263012"/>
    </source>
</evidence>
<feature type="region of interest" description="Disordered" evidence="5">
    <location>
        <begin position="306"/>
        <end position="325"/>
    </location>
</feature>
<dbReference type="InterPro" id="IPR050954">
    <property type="entry name" value="ET_IronSulfur_Cluster-Binding"/>
</dbReference>
<gene>
    <name evidence="7" type="ORF">AArcSl_2093</name>
</gene>
<evidence type="ECO:0000256" key="1">
    <source>
        <dbReference type="ARBA" id="ARBA00022485"/>
    </source>
</evidence>
<dbReference type="SUPFAM" id="SSF54862">
    <property type="entry name" value="4Fe-4S ferredoxins"/>
    <property type="match status" value="1"/>
</dbReference>
<reference evidence="8" key="1">
    <citation type="submission" date="2017-11" db="EMBL/GenBank/DDBJ databases">
        <title>Phenotypic and genomic properties of facultatively anaerobic sulfur-reducing natronoarchaea from hypersaline soda lakes.</title>
        <authorList>
            <person name="Sorokin D.Y."/>
            <person name="Kublanov I.V."/>
            <person name="Roman P."/>
            <person name="Sinninghe Damste J.S."/>
            <person name="Golyshin P.N."/>
            <person name="Rojo D."/>
            <person name="Ciordia S."/>
            <person name="Mena M.D.C."/>
            <person name="Ferrer M."/>
            <person name="Messina E."/>
            <person name="Smedile F."/>
            <person name="La Spada G."/>
            <person name="La Cono V."/>
            <person name="Yakimov M.M."/>
        </authorList>
    </citation>
    <scope>NUCLEOTIDE SEQUENCE [LARGE SCALE GENOMIC DNA]</scope>
    <source>
        <strain evidence="8">AArc-Sl</strain>
    </source>
</reference>
<feature type="region of interest" description="Disordered" evidence="5">
    <location>
        <begin position="57"/>
        <end position="87"/>
    </location>
</feature>
<feature type="domain" description="4Fe-4S ferredoxin-type" evidence="6">
    <location>
        <begin position="131"/>
        <end position="161"/>
    </location>
</feature>
<dbReference type="OrthoDB" id="2837at2157"/>
<dbReference type="InterPro" id="IPR017896">
    <property type="entry name" value="4Fe4S_Fe-S-bd"/>
</dbReference>
<dbReference type="PANTHER" id="PTHR43177">
    <property type="entry name" value="PROTEIN NRFC"/>
    <property type="match status" value="1"/>
</dbReference>
<feature type="compositionally biased region" description="Basic and acidic residues" evidence="5">
    <location>
        <begin position="306"/>
        <end position="322"/>
    </location>
</feature>
<evidence type="ECO:0000256" key="5">
    <source>
        <dbReference type="SAM" id="MobiDB-lite"/>
    </source>
</evidence>
<dbReference type="AlphaFoldDB" id="A0A343TKU6"/>
<accession>A0A343TKU6</accession>
<keyword evidence="1" id="KW-0004">4Fe-4S</keyword>
<sequence length="387" mass="42690">MADLPPKKGDPEWEEWAEDILDSTEFDTELGKQISKDALRIAEGELSKAEFHERYGDEVKAEFGVDERPTKPDPEPDNTMPRVPGDRNQTRRNVLKAMGGAAAAVGLAGCVSASADDGSESDGNPDSDTQIGMAIDTERCIACLQCSEACKEENNTDIGVHWPYVFRYEDEHAGDTREDFLTRHCQHCSEPSCTYVCPTQARYRRTEDGIVLTDYDTCVGCKYCQVACPYGVNYLGKDEPNEVVGSEFEGDRVGRDGRTVGGNPPKGVMGKCTYCVHRQDSDDPELQGTTACEQACPVDVIHFGDMNDRDSDPREHLREKEGSNQYRLLDEVGNEPNIVYIGKRPSKDAEPVQGPVSYEELNMRDGNYDYVGAQDEAPADGEEGDAA</sequence>
<dbReference type="GO" id="GO:0051539">
    <property type="term" value="F:4 iron, 4 sulfur cluster binding"/>
    <property type="evidence" value="ECO:0007669"/>
    <property type="project" value="UniProtKB-KW"/>
</dbReference>
<dbReference type="Proteomes" id="UP000263012">
    <property type="component" value="Chromosome"/>
</dbReference>
<evidence type="ECO:0000313" key="7">
    <source>
        <dbReference type="EMBL" id="AUX09718.1"/>
    </source>
</evidence>
<keyword evidence="2" id="KW-0479">Metal-binding</keyword>
<dbReference type="GO" id="GO:0016491">
    <property type="term" value="F:oxidoreductase activity"/>
    <property type="evidence" value="ECO:0007669"/>
    <property type="project" value="UniProtKB-ARBA"/>
</dbReference>
<dbReference type="GeneID" id="37878444"/>